<comment type="caution">
    <text evidence="1">The sequence shown here is derived from an EMBL/GenBank/DDBJ whole genome shotgun (WGS) entry which is preliminary data.</text>
</comment>
<sequence>QEDFTENGQVYDLILDVVTYRSIFDYKRALGPGGIYVMLGGGSYARVFQGMLLGPLISMTESLSGGKAGRKMGLLMHKPNKKDLNFMTELFEAGKIAPVIDKRYRLSEVAEAFRYFGEGLARGKIVLTV</sequence>
<dbReference type="PANTHER" id="PTHR44013:SF1">
    <property type="entry name" value="ZINC-TYPE ALCOHOL DEHYDROGENASE-LIKE PROTEIN C16A3.02C"/>
    <property type="match status" value="1"/>
</dbReference>
<accession>X1VBQ2</accession>
<feature type="non-terminal residue" evidence="1">
    <location>
        <position position="1"/>
    </location>
</feature>
<gene>
    <name evidence="1" type="ORF">S12H4_53540</name>
</gene>
<organism evidence="1">
    <name type="scientific">marine sediment metagenome</name>
    <dbReference type="NCBI Taxonomy" id="412755"/>
    <lineage>
        <taxon>unclassified sequences</taxon>
        <taxon>metagenomes</taxon>
        <taxon>ecological metagenomes</taxon>
    </lineage>
</organism>
<dbReference type="Gene3D" id="3.90.180.10">
    <property type="entry name" value="Medium-chain alcohol dehydrogenases, catalytic domain"/>
    <property type="match status" value="1"/>
</dbReference>
<dbReference type="PANTHER" id="PTHR44013">
    <property type="entry name" value="ZINC-TYPE ALCOHOL DEHYDROGENASE-LIKE PROTEIN C16A3.02C"/>
    <property type="match status" value="1"/>
</dbReference>
<dbReference type="Pfam" id="PF13602">
    <property type="entry name" value="ADH_zinc_N_2"/>
    <property type="match status" value="1"/>
</dbReference>
<dbReference type="EMBL" id="BARW01034100">
    <property type="protein sequence ID" value="GAJ03435.1"/>
    <property type="molecule type" value="Genomic_DNA"/>
</dbReference>
<proteinExistence type="predicted"/>
<evidence type="ECO:0008006" key="2">
    <source>
        <dbReference type="Google" id="ProtNLM"/>
    </source>
</evidence>
<dbReference type="InterPro" id="IPR052733">
    <property type="entry name" value="Chloroplast_QOR"/>
</dbReference>
<dbReference type="Gene3D" id="3.40.50.720">
    <property type="entry name" value="NAD(P)-binding Rossmann-like Domain"/>
    <property type="match status" value="1"/>
</dbReference>
<name>X1VBQ2_9ZZZZ</name>
<evidence type="ECO:0000313" key="1">
    <source>
        <dbReference type="EMBL" id="GAJ03435.1"/>
    </source>
</evidence>
<reference evidence="1" key="1">
    <citation type="journal article" date="2014" name="Front. Microbiol.">
        <title>High frequency of phylogenetically diverse reductive dehalogenase-homologous genes in deep subseafloor sedimentary metagenomes.</title>
        <authorList>
            <person name="Kawai M."/>
            <person name="Futagami T."/>
            <person name="Toyoda A."/>
            <person name="Takaki Y."/>
            <person name="Nishi S."/>
            <person name="Hori S."/>
            <person name="Arai W."/>
            <person name="Tsubouchi T."/>
            <person name="Morono Y."/>
            <person name="Uchiyama I."/>
            <person name="Ito T."/>
            <person name="Fujiyama A."/>
            <person name="Inagaki F."/>
            <person name="Takami H."/>
        </authorList>
    </citation>
    <scope>NUCLEOTIDE SEQUENCE</scope>
    <source>
        <strain evidence="1">Expedition CK06-06</strain>
    </source>
</reference>
<protein>
    <recommendedName>
        <fullName evidence="2">Alcohol dehydrogenase-like C-terminal domain-containing protein</fullName>
    </recommendedName>
</protein>
<dbReference type="AlphaFoldDB" id="X1VBQ2"/>